<dbReference type="Proteomes" id="UP000299102">
    <property type="component" value="Unassembled WGS sequence"/>
</dbReference>
<dbReference type="AlphaFoldDB" id="A0A4C1VLB9"/>
<sequence>MSSGHVAARGEARRDAAGRAEYTNYGLAGPGTFRGLIFKVKSRIRAGRVHRAPRAPERAPAGARECRPFGARDEKRCLCGCRVQRNALDRDFLLFTSVDRAGFVTSTLSHRQSRARADLLVLRLVQLTRLSQESRATETCTRLDKVAGLVSLGVYMKLAILRSRPLQCSTAVSNAQGARRVTLFAKMLDNDLFISVCAFTTLS</sequence>
<reference evidence="1 2" key="1">
    <citation type="journal article" date="2019" name="Commun. Biol.">
        <title>The bagworm genome reveals a unique fibroin gene that provides high tensile strength.</title>
        <authorList>
            <person name="Kono N."/>
            <person name="Nakamura H."/>
            <person name="Ohtoshi R."/>
            <person name="Tomita M."/>
            <person name="Numata K."/>
            <person name="Arakawa K."/>
        </authorList>
    </citation>
    <scope>NUCLEOTIDE SEQUENCE [LARGE SCALE GENOMIC DNA]</scope>
</reference>
<accession>A0A4C1VLB9</accession>
<evidence type="ECO:0000313" key="2">
    <source>
        <dbReference type="Proteomes" id="UP000299102"/>
    </source>
</evidence>
<keyword evidence="2" id="KW-1185">Reference proteome</keyword>
<organism evidence="1 2">
    <name type="scientific">Eumeta variegata</name>
    <name type="common">Bagworm moth</name>
    <name type="synonym">Eumeta japonica</name>
    <dbReference type="NCBI Taxonomy" id="151549"/>
    <lineage>
        <taxon>Eukaryota</taxon>
        <taxon>Metazoa</taxon>
        <taxon>Ecdysozoa</taxon>
        <taxon>Arthropoda</taxon>
        <taxon>Hexapoda</taxon>
        <taxon>Insecta</taxon>
        <taxon>Pterygota</taxon>
        <taxon>Neoptera</taxon>
        <taxon>Endopterygota</taxon>
        <taxon>Lepidoptera</taxon>
        <taxon>Glossata</taxon>
        <taxon>Ditrysia</taxon>
        <taxon>Tineoidea</taxon>
        <taxon>Psychidae</taxon>
        <taxon>Oiketicinae</taxon>
        <taxon>Eumeta</taxon>
    </lineage>
</organism>
<name>A0A4C1VLB9_EUMVA</name>
<proteinExistence type="predicted"/>
<evidence type="ECO:0000313" key="1">
    <source>
        <dbReference type="EMBL" id="GBP39423.1"/>
    </source>
</evidence>
<dbReference type="EMBL" id="BGZK01000365">
    <property type="protein sequence ID" value="GBP39423.1"/>
    <property type="molecule type" value="Genomic_DNA"/>
</dbReference>
<comment type="caution">
    <text evidence="1">The sequence shown here is derived from an EMBL/GenBank/DDBJ whole genome shotgun (WGS) entry which is preliminary data.</text>
</comment>
<gene>
    <name evidence="1" type="ORF">EVAR_95875_1</name>
</gene>
<protein>
    <submittedName>
        <fullName evidence="1">Uncharacterized protein</fullName>
    </submittedName>
</protein>